<dbReference type="InterPro" id="IPR001173">
    <property type="entry name" value="Glyco_trans_2-like"/>
</dbReference>
<dbReference type="EMBL" id="JBBNFW010000182">
    <property type="protein sequence ID" value="MEQ2414052.1"/>
    <property type="molecule type" value="Genomic_DNA"/>
</dbReference>
<dbReference type="InterPro" id="IPR029044">
    <property type="entry name" value="Nucleotide-diphossugar_trans"/>
</dbReference>
<dbReference type="SUPFAM" id="SSF53448">
    <property type="entry name" value="Nucleotide-diphospho-sugar transferases"/>
    <property type="match status" value="1"/>
</dbReference>
<dbReference type="Proteomes" id="UP001470752">
    <property type="component" value="Unassembled WGS sequence"/>
</dbReference>
<evidence type="ECO:0000259" key="1">
    <source>
        <dbReference type="Pfam" id="PF00535"/>
    </source>
</evidence>
<dbReference type="PANTHER" id="PTHR22916:SF3">
    <property type="entry name" value="UDP-GLCNAC:BETAGAL BETA-1,3-N-ACETYLGLUCOSAMINYLTRANSFERASE-LIKE PROTEIN 1"/>
    <property type="match status" value="1"/>
</dbReference>
<name>A0ABV1CRC7_9FIRM</name>
<protein>
    <submittedName>
        <fullName evidence="2">Glycosyltransferase</fullName>
        <ecNumber evidence="2">2.4.-.-</ecNumber>
    </submittedName>
</protein>
<feature type="domain" description="Glycosyltransferase 2-like" evidence="1">
    <location>
        <begin position="6"/>
        <end position="181"/>
    </location>
</feature>
<keyword evidence="2" id="KW-0328">Glycosyltransferase</keyword>
<accession>A0ABV1CRC7</accession>
<sequence>MNPMVSICCLAYNQKKYIGKTIESFLTQKTSFEYEIIIHDDASSDGTQDIIREYAEKYPHKIIPVFQKQNQYSKGVENSITFCYPRARGKYIALCEGDDYWCDDYKLEKQVAIFESNPECTFIFSNGYSYDEKNNKMASFLPRIEKERQIASYSHFMNLSENLKFSFIPTASFIFRKETLDRLPNGFKIYCPTGDLRTRLYLIGQKKAYYFKDKMVVYRENTPGSVMASWKKLNTDQAYKNFKSIVDMLERVNVYTNFEYSDAIREYEIPHRKALLLNTKSFHDLLERENKIVYKNCTILEKMKILGKIVLPNTICDIFKKE</sequence>
<reference evidence="2 3" key="1">
    <citation type="submission" date="2024-04" db="EMBL/GenBank/DDBJ databases">
        <title>Human intestinal bacterial collection.</title>
        <authorList>
            <person name="Pauvert C."/>
            <person name="Hitch T.C.A."/>
            <person name="Clavel T."/>
        </authorList>
    </citation>
    <scope>NUCLEOTIDE SEQUENCE [LARGE SCALE GENOMIC DNA]</scope>
    <source>
        <strain evidence="2 3">CLA-AA-H161</strain>
    </source>
</reference>
<proteinExistence type="predicted"/>
<dbReference type="Pfam" id="PF00535">
    <property type="entry name" value="Glycos_transf_2"/>
    <property type="match status" value="1"/>
</dbReference>
<gene>
    <name evidence="2" type="ORF">AAAX94_13615</name>
</gene>
<dbReference type="RefSeq" id="WP_349084245.1">
    <property type="nucleotide sequence ID" value="NZ_JBBNFW010000182.1"/>
</dbReference>
<evidence type="ECO:0000313" key="3">
    <source>
        <dbReference type="Proteomes" id="UP001470752"/>
    </source>
</evidence>
<dbReference type="EC" id="2.4.-.-" evidence="2"/>
<organism evidence="2 3">
    <name type="scientific">Blautia acetigignens</name>
    <dbReference type="NCBI Taxonomy" id="2981783"/>
    <lineage>
        <taxon>Bacteria</taxon>
        <taxon>Bacillati</taxon>
        <taxon>Bacillota</taxon>
        <taxon>Clostridia</taxon>
        <taxon>Lachnospirales</taxon>
        <taxon>Lachnospiraceae</taxon>
        <taxon>Blautia</taxon>
    </lineage>
</organism>
<keyword evidence="3" id="KW-1185">Reference proteome</keyword>
<dbReference type="PANTHER" id="PTHR22916">
    <property type="entry name" value="GLYCOSYLTRANSFERASE"/>
    <property type="match status" value="1"/>
</dbReference>
<comment type="caution">
    <text evidence="2">The sequence shown here is derived from an EMBL/GenBank/DDBJ whole genome shotgun (WGS) entry which is preliminary data.</text>
</comment>
<keyword evidence="2" id="KW-0808">Transferase</keyword>
<dbReference type="Gene3D" id="3.90.550.10">
    <property type="entry name" value="Spore Coat Polysaccharide Biosynthesis Protein SpsA, Chain A"/>
    <property type="match status" value="1"/>
</dbReference>
<dbReference type="GO" id="GO:0016757">
    <property type="term" value="F:glycosyltransferase activity"/>
    <property type="evidence" value="ECO:0007669"/>
    <property type="project" value="UniProtKB-KW"/>
</dbReference>
<evidence type="ECO:0000313" key="2">
    <source>
        <dbReference type="EMBL" id="MEQ2414052.1"/>
    </source>
</evidence>